<reference evidence="8" key="1">
    <citation type="journal article" date="2019" name="Int. J. Syst. Evol. Microbiol.">
        <title>The Global Catalogue of Microorganisms (GCM) 10K type strain sequencing project: providing services to taxonomists for standard genome sequencing and annotation.</title>
        <authorList>
            <consortium name="The Broad Institute Genomics Platform"/>
            <consortium name="The Broad Institute Genome Sequencing Center for Infectious Disease"/>
            <person name="Wu L."/>
            <person name="Ma J."/>
        </authorList>
    </citation>
    <scope>NUCLEOTIDE SEQUENCE [LARGE SCALE GENOMIC DNA]</scope>
    <source>
        <strain evidence="8">JCM 16902</strain>
    </source>
</reference>
<keyword evidence="8" id="KW-1185">Reference proteome</keyword>
<dbReference type="HAMAP" id="MF_00694">
    <property type="entry name" value="KDGDH"/>
    <property type="match status" value="1"/>
</dbReference>
<dbReference type="SMART" id="SM01130">
    <property type="entry name" value="DHDPS"/>
    <property type="match status" value="1"/>
</dbReference>
<dbReference type="InterPro" id="IPR013785">
    <property type="entry name" value="Aldolase_TIM"/>
</dbReference>
<dbReference type="EC" id="4.2.1.41" evidence="5"/>
<comment type="catalytic activity">
    <reaction evidence="1 5">
        <text>5-dehydro-4-deoxy-D-glucarate + H(+) = 2,5-dioxopentanoate + CO2 + H2O</text>
        <dbReference type="Rhea" id="RHEA:24608"/>
        <dbReference type="ChEBI" id="CHEBI:15377"/>
        <dbReference type="ChEBI" id="CHEBI:15378"/>
        <dbReference type="ChEBI" id="CHEBI:16526"/>
        <dbReference type="ChEBI" id="CHEBI:42819"/>
        <dbReference type="ChEBI" id="CHEBI:58136"/>
        <dbReference type="EC" id="4.2.1.41"/>
    </reaction>
</comment>
<dbReference type="EMBL" id="BAAAZO010000003">
    <property type="protein sequence ID" value="GAA3605981.1"/>
    <property type="molecule type" value="Genomic_DNA"/>
</dbReference>
<name>A0ABP6ZDN4_9ACTN</name>
<dbReference type="Proteomes" id="UP001501074">
    <property type="component" value="Unassembled WGS sequence"/>
</dbReference>
<sequence>MDGTHDFLEPSMSRYSPTELRDALGSGLLSFPVTHTDADLALDEKGLREHLRYLREYDATGLFAAGGTGEFFALTPAEVERVVKISTEEVTEVPVVGPAGYGTGIAVEMVQAADRSGADGIFLLPPYLTEMTQEGLYQHVARVCSATDLGVVVYHRANAKFVASTVNRLVAQFPNFIGFKDGIGDIDLMANLYATHGERLVYVGGLPTAETYALPYLELGATTYSSAIYNFAPQWAGEFYRSVRARDRDDVYRRLREFVFPYLEIRNRQAGYAVSIVKAGLQAVGRPAGSVRPPLVDLTAEELSELTDLVKKVV</sequence>
<dbReference type="InterPro" id="IPR017655">
    <property type="entry name" value="Dehydro-deoxyglucarate_dehyd"/>
</dbReference>
<comment type="pathway">
    <text evidence="2 5">Carbohydrate acid metabolism; D-glucarate degradation; 2,5-dioxopentanoate from D-glucarate: step 2/2.</text>
</comment>
<dbReference type="Gene3D" id="3.20.20.70">
    <property type="entry name" value="Aldolase class I"/>
    <property type="match status" value="1"/>
</dbReference>
<dbReference type="PIRSF" id="PIRSF001365">
    <property type="entry name" value="DHDPS"/>
    <property type="match status" value="1"/>
</dbReference>
<evidence type="ECO:0000256" key="1">
    <source>
        <dbReference type="ARBA" id="ARBA00001446"/>
    </source>
</evidence>
<dbReference type="PANTHER" id="PTHR12128">
    <property type="entry name" value="DIHYDRODIPICOLINATE SYNTHASE"/>
    <property type="match status" value="1"/>
</dbReference>
<evidence type="ECO:0000313" key="8">
    <source>
        <dbReference type="Proteomes" id="UP001501074"/>
    </source>
</evidence>
<dbReference type="SUPFAM" id="SSF51569">
    <property type="entry name" value="Aldolase"/>
    <property type="match status" value="1"/>
</dbReference>
<evidence type="ECO:0000256" key="3">
    <source>
        <dbReference type="ARBA" id="ARBA00007592"/>
    </source>
</evidence>
<comment type="similarity">
    <text evidence="3 5 6">Belongs to the DapA family.</text>
</comment>
<comment type="caution">
    <text evidence="7">The sequence shown here is derived from an EMBL/GenBank/DDBJ whole genome shotgun (WGS) entry which is preliminary data.</text>
</comment>
<dbReference type="InterPro" id="IPR002220">
    <property type="entry name" value="DapA-like"/>
</dbReference>
<dbReference type="NCBIfam" id="TIGR03249">
    <property type="entry name" value="KdgD"/>
    <property type="match status" value="1"/>
</dbReference>
<dbReference type="NCBIfam" id="NF002958">
    <property type="entry name" value="PRK03620.1"/>
    <property type="match status" value="1"/>
</dbReference>
<gene>
    <name evidence="7" type="primary">kdgD</name>
    <name evidence="7" type="ORF">GCM10022223_22290</name>
</gene>
<evidence type="ECO:0000256" key="4">
    <source>
        <dbReference type="ARBA" id="ARBA00023239"/>
    </source>
</evidence>
<keyword evidence="4 5" id="KW-0456">Lyase</keyword>
<proteinExistence type="inferred from homology"/>
<evidence type="ECO:0000313" key="7">
    <source>
        <dbReference type="EMBL" id="GAA3605981.1"/>
    </source>
</evidence>
<evidence type="ECO:0000256" key="2">
    <source>
        <dbReference type="ARBA" id="ARBA00004983"/>
    </source>
</evidence>
<evidence type="ECO:0000256" key="6">
    <source>
        <dbReference type="PIRNR" id="PIRNR001365"/>
    </source>
</evidence>
<dbReference type="CDD" id="cd00951">
    <property type="entry name" value="KDGDH"/>
    <property type="match status" value="1"/>
</dbReference>
<accession>A0ABP6ZDN4</accession>
<evidence type="ECO:0000256" key="5">
    <source>
        <dbReference type="HAMAP-Rule" id="MF_00694"/>
    </source>
</evidence>
<organism evidence="7 8">
    <name type="scientific">Kineosporia mesophila</name>
    <dbReference type="NCBI Taxonomy" id="566012"/>
    <lineage>
        <taxon>Bacteria</taxon>
        <taxon>Bacillati</taxon>
        <taxon>Actinomycetota</taxon>
        <taxon>Actinomycetes</taxon>
        <taxon>Kineosporiales</taxon>
        <taxon>Kineosporiaceae</taxon>
        <taxon>Kineosporia</taxon>
    </lineage>
</organism>
<protein>
    <recommendedName>
        <fullName evidence="5">Probable 5-dehydro-4-deoxyglucarate dehydratase</fullName>
        <ecNumber evidence="5">4.2.1.41</ecNumber>
    </recommendedName>
    <alternativeName>
        <fullName evidence="5">5-keto-4-deoxy-glucarate dehydratase</fullName>
        <shortName evidence="5">KDGDH</shortName>
    </alternativeName>
</protein>
<dbReference type="Pfam" id="PF00701">
    <property type="entry name" value="DHDPS"/>
    <property type="match status" value="1"/>
</dbReference>
<dbReference type="PANTHER" id="PTHR12128:SF19">
    <property type="entry name" value="5-DEHYDRO-4-DEOXYGLUCARATE DEHYDRATASE 2-RELATED"/>
    <property type="match status" value="1"/>
</dbReference>